<evidence type="ECO:0000256" key="1">
    <source>
        <dbReference type="SAM" id="Coils"/>
    </source>
</evidence>
<dbReference type="EMBL" id="JAINUG010000626">
    <property type="protein sequence ID" value="KAJ8366216.1"/>
    <property type="molecule type" value="Genomic_DNA"/>
</dbReference>
<organism evidence="3 4">
    <name type="scientific">Aldrovandia affinis</name>
    <dbReference type="NCBI Taxonomy" id="143900"/>
    <lineage>
        <taxon>Eukaryota</taxon>
        <taxon>Metazoa</taxon>
        <taxon>Chordata</taxon>
        <taxon>Craniata</taxon>
        <taxon>Vertebrata</taxon>
        <taxon>Euteleostomi</taxon>
        <taxon>Actinopterygii</taxon>
        <taxon>Neopterygii</taxon>
        <taxon>Teleostei</taxon>
        <taxon>Notacanthiformes</taxon>
        <taxon>Halosauridae</taxon>
        <taxon>Aldrovandia</taxon>
    </lineage>
</organism>
<reference evidence="3" key="1">
    <citation type="journal article" date="2023" name="Science">
        <title>Genome structures resolve the early diversification of teleost fishes.</title>
        <authorList>
            <person name="Parey E."/>
            <person name="Louis A."/>
            <person name="Montfort J."/>
            <person name="Bouchez O."/>
            <person name="Roques C."/>
            <person name="Iampietro C."/>
            <person name="Lluch J."/>
            <person name="Castinel A."/>
            <person name="Donnadieu C."/>
            <person name="Desvignes T."/>
            <person name="Floi Bucao C."/>
            <person name="Jouanno E."/>
            <person name="Wen M."/>
            <person name="Mejri S."/>
            <person name="Dirks R."/>
            <person name="Jansen H."/>
            <person name="Henkel C."/>
            <person name="Chen W.J."/>
            <person name="Zahm M."/>
            <person name="Cabau C."/>
            <person name="Klopp C."/>
            <person name="Thompson A.W."/>
            <person name="Robinson-Rechavi M."/>
            <person name="Braasch I."/>
            <person name="Lecointre G."/>
            <person name="Bobe J."/>
            <person name="Postlethwait J.H."/>
            <person name="Berthelot C."/>
            <person name="Roest Crollius H."/>
            <person name="Guiguen Y."/>
        </authorList>
    </citation>
    <scope>NUCLEOTIDE SEQUENCE</scope>
    <source>
        <strain evidence="3">NC1722</strain>
    </source>
</reference>
<dbReference type="Proteomes" id="UP001221898">
    <property type="component" value="Unassembled WGS sequence"/>
</dbReference>
<dbReference type="InterPro" id="IPR054000">
    <property type="entry name" value="MLKL_N"/>
</dbReference>
<comment type="caution">
    <text evidence="3">The sequence shown here is derived from an EMBL/GenBank/DDBJ whole genome shotgun (WGS) entry which is preliminary data.</text>
</comment>
<dbReference type="Pfam" id="PF22215">
    <property type="entry name" value="MLKL_N"/>
    <property type="match status" value="1"/>
</dbReference>
<dbReference type="InterPro" id="IPR036537">
    <property type="entry name" value="Adaptor_Cbl_N_dom_sf"/>
</dbReference>
<keyword evidence="1" id="KW-0175">Coiled coil</keyword>
<dbReference type="Gene3D" id="1.20.930.20">
    <property type="entry name" value="Adaptor protein Cbl, N-terminal domain"/>
    <property type="match status" value="1"/>
</dbReference>
<dbReference type="GO" id="GO:0007166">
    <property type="term" value="P:cell surface receptor signaling pathway"/>
    <property type="evidence" value="ECO:0007669"/>
    <property type="project" value="InterPro"/>
</dbReference>
<evidence type="ECO:0000259" key="2">
    <source>
        <dbReference type="Pfam" id="PF22215"/>
    </source>
</evidence>
<name>A0AAD7VZ33_9TELE</name>
<protein>
    <recommendedName>
        <fullName evidence="2">Mixed lineage kinase domain-containing protein</fullName>
    </recommendedName>
</protein>
<dbReference type="AlphaFoldDB" id="A0AAD7VZ33"/>
<gene>
    <name evidence="3" type="ORF">AAFF_G00365320</name>
</gene>
<feature type="domain" description="Mixed lineage kinase" evidence="2">
    <location>
        <begin position="5"/>
        <end position="145"/>
    </location>
</feature>
<keyword evidence="4" id="KW-1185">Reference proteome</keyword>
<feature type="coiled-coil region" evidence="1">
    <location>
        <begin position="54"/>
        <end position="81"/>
    </location>
</feature>
<evidence type="ECO:0000313" key="3">
    <source>
        <dbReference type="EMBL" id="KAJ8366216.1"/>
    </source>
</evidence>
<dbReference type="CDD" id="cd21037">
    <property type="entry name" value="MLKL_NTD"/>
    <property type="match status" value="1"/>
</dbReference>
<evidence type="ECO:0000313" key="4">
    <source>
        <dbReference type="Proteomes" id="UP001221898"/>
    </source>
</evidence>
<sequence>MNLADAILAVAQNLYALCGEVKDNGRQCGWLAQRVKTLEGVLKVVKVQDLGRHSEVLQQGLKELRVTLESAQEMVNNYASANFLSHIIKAYVLGEEFEMLNKRLIDAFQVCLLEADLQVDHKESLTMFAEATHREEDKEDRGSDRGELETLLQSQVEKMDAVQEVVDSTQIEVQKKCMLKCRE</sequence>
<dbReference type="InterPro" id="IPR059179">
    <property type="entry name" value="MLKL-like_MCAfunc"/>
</dbReference>
<proteinExistence type="predicted"/>
<accession>A0AAD7VZ33</accession>